<proteinExistence type="predicted"/>
<name>A0A060HSA4_9ARCH</name>
<dbReference type="SUPFAM" id="SSF55021">
    <property type="entry name" value="ACT-like"/>
    <property type="match status" value="1"/>
</dbReference>
<dbReference type="Gene3D" id="3.30.70.1150">
    <property type="entry name" value="ACT-like. Chain A, domain 2"/>
    <property type="match status" value="1"/>
</dbReference>
<organism evidence="5 6">
    <name type="scientific">Nitrososphaera viennensis EN76</name>
    <dbReference type="NCBI Taxonomy" id="926571"/>
    <lineage>
        <taxon>Archaea</taxon>
        <taxon>Nitrososphaerota</taxon>
        <taxon>Nitrososphaeria</taxon>
        <taxon>Nitrososphaerales</taxon>
        <taxon>Nitrososphaeraceae</taxon>
        <taxon>Nitrososphaera</taxon>
    </lineage>
</organism>
<keyword evidence="6" id="KW-1185">Reference proteome</keyword>
<evidence type="ECO:0000256" key="2">
    <source>
        <dbReference type="ARBA" id="ARBA00023125"/>
    </source>
</evidence>
<dbReference type="Proteomes" id="UP000027093">
    <property type="component" value="Chromosome"/>
</dbReference>
<dbReference type="CDD" id="cd22231">
    <property type="entry name" value="RHH_NikR_HicB-like"/>
    <property type="match status" value="1"/>
</dbReference>
<sequence length="139" mass="16028">MEELIRLLIITPFIMPVVSFSFNEGILAEMDRLQKSLGFPSRSEVVRAGIHNIIAEKRQPDNGQVRALLLVTHHEKFDEEVTKMRHRYEELVTTHLHNKIDGERCLEFFVLNGDAGKVREMRKRFAASKAMSNVRLVAL</sequence>
<accession>A0A060HSA4</accession>
<dbReference type="InterPro" id="IPR027271">
    <property type="entry name" value="Acetolactate_synth/TF_NikR_C"/>
</dbReference>
<dbReference type="KEGG" id="nvn:NVIE_021000"/>
<dbReference type="PANTHER" id="PTHR34719:SF3">
    <property type="entry name" value="NICKEL-RESPONSIVE REGULATOR-RELATED"/>
    <property type="match status" value="1"/>
</dbReference>
<dbReference type="HOGENOM" id="CLU_113319_0_1_2"/>
<dbReference type="EMBL" id="CP007536">
    <property type="protein sequence ID" value="AIC16361.1"/>
    <property type="molecule type" value="Genomic_DNA"/>
</dbReference>
<dbReference type="AlphaFoldDB" id="A0A060HSA4"/>
<reference evidence="5 6" key="1">
    <citation type="journal article" date="2014" name="Int. J. Syst. Evol. Microbiol.">
        <title>Nitrososphaera viennensis gen. nov., sp. nov., an aerobic and mesophilic, ammonia-oxidizing archaeon from soil and a member of the archaeal phylum Thaumarchaeota.</title>
        <authorList>
            <person name="Stieglmeier M."/>
            <person name="Klingl A."/>
            <person name="Alves R.J."/>
            <person name="Rittmann S.K."/>
            <person name="Melcher M."/>
            <person name="Leisch N."/>
            <person name="Schleper C."/>
        </authorList>
    </citation>
    <scope>NUCLEOTIDE SEQUENCE [LARGE SCALE GENOMIC DNA]</scope>
    <source>
        <strain evidence="5">EN76</strain>
    </source>
</reference>
<protein>
    <submittedName>
        <fullName evidence="5">Putative nickel-responsive regulator 1</fullName>
    </submittedName>
</protein>
<dbReference type="InterPro" id="IPR045865">
    <property type="entry name" value="ACT-like_dom_sf"/>
</dbReference>
<dbReference type="PANTHER" id="PTHR34719">
    <property type="entry name" value="NICKEL-RESPONSIVE REGULATOR"/>
    <property type="match status" value="1"/>
</dbReference>
<dbReference type="InterPro" id="IPR050192">
    <property type="entry name" value="CopG/NikR_regulator"/>
</dbReference>
<keyword evidence="3" id="KW-0804">Transcription</keyword>
<evidence type="ECO:0000256" key="1">
    <source>
        <dbReference type="ARBA" id="ARBA00023015"/>
    </source>
</evidence>
<dbReference type="Pfam" id="PF08753">
    <property type="entry name" value="NikR_C"/>
    <property type="match status" value="1"/>
</dbReference>
<keyword evidence="2" id="KW-0238">DNA-binding</keyword>
<keyword evidence="1" id="KW-0805">Transcription regulation</keyword>
<dbReference type="GO" id="GO:0003677">
    <property type="term" value="F:DNA binding"/>
    <property type="evidence" value="ECO:0007669"/>
    <property type="project" value="TreeGrafter"/>
</dbReference>
<evidence type="ECO:0000313" key="6">
    <source>
        <dbReference type="Proteomes" id="UP000027093"/>
    </source>
</evidence>
<dbReference type="InterPro" id="IPR010985">
    <property type="entry name" value="Ribbon_hlx_hlx"/>
</dbReference>
<evidence type="ECO:0000313" key="5">
    <source>
        <dbReference type="EMBL" id="AIC16361.1"/>
    </source>
</evidence>
<dbReference type="InterPro" id="IPR013321">
    <property type="entry name" value="Arc_rbn_hlx_hlx"/>
</dbReference>
<feature type="domain" description="Transcription factor NikR nickel binding C-terminal" evidence="4">
    <location>
        <begin position="73"/>
        <end position="137"/>
    </location>
</feature>
<gene>
    <name evidence="5" type="ORF">NVIE_021000</name>
</gene>
<evidence type="ECO:0000259" key="4">
    <source>
        <dbReference type="Pfam" id="PF08753"/>
    </source>
</evidence>
<dbReference type="STRING" id="926571.NVIE_021000"/>
<dbReference type="Gene3D" id="1.10.1220.10">
    <property type="entry name" value="Met repressor-like"/>
    <property type="match status" value="1"/>
</dbReference>
<evidence type="ECO:0000256" key="3">
    <source>
        <dbReference type="ARBA" id="ARBA00023163"/>
    </source>
</evidence>
<dbReference type="InterPro" id="IPR014864">
    <property type="entry name" value="TF_NikR_Ni-bd_C"/>
</dbReference>
<dbReference type="GO" id="GO:0006355">
    <property type="term" value="P:regulation of DNA-templated transcription"/>
    <property type="evidence" value="ECO:0007669"/>
    <property type="project" value="InterPro"/>
</dbReference>
<dbReference type="SUPFAM" id="SSF47598">
    <property type="entry name" value="Ribbon-helix-helix"/>
    <property type="match status" value="1"/>
</dbReference>